<keyword evidence="3" id="KW-1185">Reference proteome</keyword>
<dbReference type="InterPro" id="IPR009003">
    <property type="entry name" value="Peptidase_S1_PA"/>
</dbReference>
<name>A0A3S1BTJ4_9CYAN</name>
<feature type="coiled-coil region" evidence="1">
    <location>
        <begin position="220"/>
        <end position="299"/>
    </location>
</feature>
<sequence>MNQNFSDSIILITSTDTTDYGGNFGTGFVIHQDEHITYVLTCAHVVEEVGGVGRVKVGGYPAKEEVASGNRQGCDLAVLAVEDGLTKLPSLKLGVVAEKGREFIASGCYTDGTKTRKLASISGKLGGTQIILEESDRTPAWNLEISNDSEHDLKAGYSGSPVVDKASGYVLGVVAQLTGQGKGVAISIEALGKIWQGKGMPQNLISKPSAEKIKSGGSMTPAMQRKIERLKRELNLAEKQSKELQELIELIDVEINEHRDDLTRQRMLNQKKERYERELQPHELKVETLLTEIDELTQE</sequence>
<keyword evidence="1" id="KW-0175">Coiled coil</keyword>
<evidence type="ECO:0008006" key="4">
    <source>
        <dbReference type="Google" id="ProtNLM"/>
    </source>
</evidence>
<accession>A0A3S1BTJ4</accession>
<gene>
    <name evidence="2" type="ORF">DSM106972_092920</name>
</gene>
<dbReference type="AlphaFoldDB" id="A0A3S1BTJ4"/>
<dbReference type="SUPFAM" id="SSF50494">
    <property type="entry name" value="Trypsin-like serine proteases"/>
    <property type="match status" value="1"/>
</dbReference>
<evidence type="ECO:0000313" key="2">
    <source>
        <dbReference type="EMBL" id="RUS94655.1"/>
    </source>
</evidence>
<dbReference type="Proteomes" id="UP000271624">
    <property type="component" value="Unassembled WGS sequence"/>
</dbReference>
<dbReference type="Gene3D" id="2.40.10.120">
    <property type="match status" value="1"/>
</dbReference>
<organism evidence="2 3">
    <name type="scientific">Dulcicalothrix desertica PCC 7102</name>
    <dbReference type="NCBI Taxonomy" id="232991"/>
    <lineage>
        <taxon>Bacteria</taxon>
        <taxon>Bacillati</taxon>
        <taxon>Cyanobacteriota</taxon>
        <taxon>Cyanophyceae</taxon>
        <taxon>Nostocales</taxon>
        <taxon>Calotrichaceae</taxon>
        <taxon>Dulcicalothrix</taxon>
    </lineage>
</organism>
<evidence type="ECO:0000256" key="1">
    <source>
        <dbReference type="SAM" id="Coils"/>
    </source>
</evidence>
<dbReference type="OrthoDB" id="466389at2"/>
<reference evidence="2" key="2">
    <citation type="journal article" date="2019" name="Genome Biol. Evol.">
        <title>Day and night: Metabolic profiles and evolutionary relationships of six axenic non-marine cyanobacteria.</title>
        <authorList>
            <person name="Will S.E."/>
            <person name="Henke P."/>
            <person name="Boedeker C."/>
            <person name="Huang S."/>
            <person name="Brinkmann H."/>
            <person name="Rohde M."/>
            <person name="Jarek M."/>
            <person name="Friedl T."/>
            <person name="Seufert S."/>
            <person name="Schumacher M."/>
            <person name="Overmann J."/>
            <person name="Neumann-Schaal M."/>
            <person name="Petersen J."/>
        </authorList>
    </citation>
    <scope>NUCLEOTIDE SEQUENCE [LARGE SCALE GENOMIC DNA]</scope>
    <source>
        <strain evidence="2">PCC 7102</strain>
    </source>
</reference>
<proteinExistence type="predicted"/>
<dbReference type="EMBL" id="RSCL01000047">
    <property type="protein sequence ID" value="RUS94655.1"/>
    <property type="molecule type" value="Genomic_DNA"/>
</dbReference>
<reference evidence="2" key="1">
    <citation type="submission" date="2018-12" db="EMBL/GenBank/DDBJ databases">
        <authorList>
            <person name="Will S."/>
            <person name="Neumann-Schaal M."/>
            <person name="Henke P."/>
        </authorList>
    </citation>
    <scope>NUCLEOTIDE SEQUENCE</scope>
    <source>
        <strain evidence="2">PCC 7102</strain>
    </source>
</reference>
<dbReference type="RefSeq" id="WP_127087225.1">
    <property type="nucleotide sequence ID" value="NZ_RSCL01000047.1"/>
</dbReference>
<dbReference type="Pfam" id="PF13365">
    <property type="entry name" value="Trypsin_2"/>
    <property type="match status" value="1"/>
</dbReference>
<comment type="caution">
    <text evidence="2">The sequence shown here is derived from an EMBL/GenBank/DDBJ whole genome shotgun (WGS) entry which is preliminary data.</text>
</comment>
<evidence type="ECO:0000313" key="3">
    <source>
        <dbReference type="Proteomes" id="UP000271624"/>
    </source>
</evidence>
<protein>
    <recommendedName>
        <fullName evidence="4">Serine protease</fullName>
    </recommendedName>
</protein>